<dbReference type="PANTHER" id="PTHR46060:SF1">
    <property type="entry name" value="MARINER MOS1 TRANSPOSASE-LIKE PROTEIN"/>
    <property type="match status" value="1"/>
</dbReference>
<keyword evidence="2" id="KW-1185">Reference proteome</keyword>
<accession>A0A8X7CCA9</accession>
<dbReference type="EMBL" id="BMAV01012732">
    <property type="protein sequence ID" value="GFY59659.1"/>
    <property type="molecule type" value="Genomic_DNA"/>
</dbReference>
<evidence type="ECO:0008006" key="3">
    <source>
        <dbReference type="Google" id="ProtNLM"/>
    </source>
</evidence>
<organism evidence="1 2">
    <name type="scientific">Trichonephila inaurata madagascariensis</name>
    <dbReference type="NCBI Taxonomy" id="2747483"/>
    <lineage>
        <taxon>Eukaryota</taxon>
        <taxon>Metazoa</taxon>
        <taxon>Ecdysozoa</taxon>
        <taxon>Arthropoda</taxon>
        <taxon>Chelicerata</taxon>
        <taxon>Arachnida</taxon>
        <taxon>Araneae</taxon>
        <taxon>Araneomorphae</taxon>
        <taxon>Entelegynae</taxon>
        <taxon>Araneoidea</taxon>
        <taxon>Nephilidae</taxon>
        <taxon>Trichonephila</taxon>
        <taxon>Trichonephila inaurata</taxon>
    </lineage>
</organism>
<dbReference type="OrthoDB" id="616263at2759"/>
<comment type="caution">
    <text evidence="1">The sequence shown here is derived from an EMBL/GenBank/DDBJ whole genome shotgun (WGS) entry which is preliminary data.</text>
</comment>
<evidence type="ECO:0000313" key="1">
    <source>
        <dbReference type="EMBL" id="GFY59659.1"/>
    </source>
</evidence>
<sequence length="107" mass="12148">MPSVYGEMCLSNTAVYNWVKKFSQCHSKIVDEDRSGHPVLIPTKSTEQQVEELIQADRRETIDSNAMKQPFGSKQFADDDDVQPEVLLWITQQPKEFYTAGIGALIK</sequence>
<dbReference type="Proteomes" id="UP000886998">
    <property type="component" value="Unassembled WGS sequence"/>
</dbReference>
<dbReference type="PANTHER" id="PTHR46060">
    <property type="entry name" value="MARINER MOS1 TRANSPOSASE-LIKE PROTEIN"/>
    <property type="match status" value="1"/>
</dbReference>
<gene>
    <name evidence="1" type="ORF">TNIN_210081</name>
</gene>
<dbReference type="AlphaFoldDB" id="A0A8X7CCA9"/>
<evidence type="ECO:0000313" key="2">
    <source>
        <dbReference type="Proteomes" id="UP000886998"/>
    </source>
</evidence>
<proteinExistence type="predicted"/>
<dbReference type="InterPro" id="IPR052709">
    <property type="entry name" value="Transposase-MT_Hybrid"/>
</dbReference>
<protein>
    <recommendedName>
        <fullName evidence="3">Transposase</fullName>
    </recommendedName>
</protein>
<name>A0A8X7CCA9_9ARAC</name>
<reference evidence="1" key="1">
    <citation type="submission" date="2020-08" db="EMBL/GenBank/DDBJ databases">
        <title>Multicomponent nature underlies the extraordinary mechanical properties of spider dragline silk.</title>
        <authorList>
            <person name="Kono N."/>
            <person name="Nakamura H."/>
            <person name="Mori M."/>
            <person name="Yoshida Y."/>
            <person name="Ohtoshi R."/>
            <person name="Malay A.D."/>
            <person name="Moran D.A.P."/>
            <person name="Tomita M."/>
            <person name="Numata K."/>
            <person name="Arakawa K."/>
        </authorList>
    </citation>
    <scope>NUCLEOTIDE SEQUENCE</scope>
</reference>